<evidence type="ECO:0000256" key="4">
    <source>
        <dbReference type="ARBA" id="ARBA00023096"/>
    </source>
</evidence>
<dbReference type="InterPro" id="IPR006140">
    <property type="entry name" value="D-isomer_DH_NAD-bd"/>
</dbReference>
<keyword evidence="1 5" id="KW-0963">Cytoplasm</keyword>
<dbReference type="InterPro" id="IPR024531">
    <property type="entry name" value="Erythronate-4-P_DHase_dimer"/>
</dbReference>
<feature type="active site" description="Proton donor" evidence="5">
    <location>
        <position position="268"/>
    </location>
</feature>
<dbReference type="EMBL" id="CP154858">
    <property type="protein sequence ID" value="XDT73366.1"/>
    <property type="molecule type" value="Genomic_DNA"/>
</dbReference>
<evidence type="ECO:0000256" key="2">
    <source>
        <dbReference type="ARBA" id="ARBA00023002"/>
    </source>
</evidence>
<comment type="catalytic activity">
    <reaction evidence="5">
        <text>4-phospho-D-erythronate + NAD(+) = (R)-3-hydroxy-2-oxo-4-phosphooxybutanoate + NADH + H(+)</text>
        <dbReference type="Rhea" id="RHEA:18829"/>
        <dbReference type="ChEBI" id="CHEBI:15378"/>
        <dbReference type="ChEBI" id="CHEBI:57540"/>
        <dbReference type="ChEBI" id="CHEBI:57945"/>
        <dbReference type="ChEBI" id="CHEBI:58538"/>
        <dbReference type="ChEBI" id="CHEBI:58766"/>
        <dbReference type="EC" id="1.1.1.290"/>
    </reaction>
</comment>
<feature type="active site" evidence="5">
    <location>
        <position position="223"/>
    </location>
</feature>
<dbReference type="SUPFAM" id="SSF52283">
    <property type="entry name" value="Formate/glycerate dehydrogenase catalytic domain-like"/>
    <property type="match status" value="1"/>
</dbReference>
<name>A0AB39UZY8_9GAMM</name>
<comment type="pathway">
    <text evidence="5">Cofactor biosynthesis; pyridoxine 5'-phosphate biosynthesis; pyridoxine 5'-phosphate from D-erythrose 4-phosphate: step 2/5.</text>
</comment>
<dbReference type="Pfam" id="PF11890">
    <property type="entry name" value="DUF3410"/>
    <property type="match status" value="1"/>
</dbReference>
<dbReference type="GO" id="GO:0046983">
    <property type="term" value="F:protein dimerization activity"/>
    <property type="evidence" value="ECO:0007669"/>
    <property type="project" value="InterPro"/>
</dbReference>
<dbReference type="GO" id="GO:0005737">
    <property type="term" value="C:cytoplasm"/>
    <property type="evidence" value="ECO:0007669"/>
    <property type="project" value="UniProtKB-SubCell"/>
</dbReference>
<dbReference type="GO" id="GO:0008615">
    <property type="term" value="P:pyridoxine biosynthetic process"/>
    <property type="evidence" value="ECO:0007669"/>
    <property type="project" value="UniProtKB-UniRule"/>
</dbReference>
<feature type="binding site" evidence="5">
    <location>
        <position position="271"/>
    </location>
    <ligand>
        <name>NAD(+)</name>
        <dbReference type="ChEBI" id="CHEBI:57540"/>
    </ligand>
</feature>
<dbReference type="Pfam" id="PF02826">
    <property type="entry name" value="2-Hacid_dh_C"/>
    <property type="match status" value="1"/>
</dbReference>
<dbReference type="CDD" id="cd12158">
    <property type="entry name" value="ErythrP_dh"/>
    <property type="match status" value="1"/>
</dbReference>
<dbReference type="Gene3D" id="3.30.1370.170">
    <property type="match status" value="1"/>
</dbReference>
<feature type="domain" description="D-isomer specific 2-hydroxyacid dehydrogenase catalytic" evidence="6">
    <location>
        <begin position="40"/>
        <end position="290"/>
    </location>
</feature>
<dbReference type="Pfam" id="PF00389">
    <property type="entry name" value="2-Hacid_dh"/>
    <property type="match status" value="1"/>
</dbReference>
<gene>
    <name evidence="5 9" type="primary">pdxB</name>
    <name evidence="9" type="ORF">AAIA72_05180</name>
</gene>
<dbReference type="PROSITE" id="PS00671">
    <property type="entry name" value="D_2_HYDROXYACID_DH_3"/>
    <property type="match status" value="1"/>
</dbReference>
<comment type="subcellular location">
    <subcellularLocation>
        <location evidence="5">Cytoplasm</location>
    </subcellularLocation>
</comment>
<dbReference type="InterPro" id="IPR006139">
    <property type="entry name" value="D-isomer_2_OHA_DH_cat_dom"/>
</dbReference>
<dbReference type="InterPro" id="IPR038251">
    <property type="entry name" value="PdxB_dimer_sf"/>
</dbReference>
<evidence type="ECO:0000259" key="7">
    <source>
        <dbReference type="Pfam" id="PF02826"/>
    </source>
</evidence>
<keyword evidence="4 5" id="KW-0664">Pyridoxine biosynthesis</keyword>
<evidence type="ECO:0000259" key="6">
    <source>
        <dbReference type="Pfam" id="PF00389"/>
    </source>
</evidence>
<dbReference type="SUPFAM" id="SSF51735">
    <property type="entry name" value="NAD(P)-binding Rossmann-fold domains"/>
    <property type="match status" value="1"/>
</dbReference>
<evidence type="ECO:0000256" key="5">
    <source>
        <dbReference type="HAMAP-Rule" id="MF_01825"/>
    </source>
</evidence>
<dbReference type="NCBIfam" id="NF001309">
    <property type="entry name" value="PRK00257.1"/>
    <property type="match status" value="1"/>
</dbReference>
<sequence>MTRMAVPARRQVNGADVMKIVADENIPLLEAFFSDLGEIVTLPGRAITAADVRDADVLLVRSVTRVDASLLEGSAVRFVGTATIGTDHLDTAWLQSKGIRFFNAPGCNADSVVEHVLSALVYLDTFQDFDWLGKRYGIIGHGQIGSRLAQVLSKLGCDVRVNDPPLESQGGSGLSSLDEVLACDVISLHVPMIREGEHPTWHLIGESELARMQPGTLLINTSRGGVVDDQALLHHVKTGKIQAVLDVFEQEPELPAELVRHTALATPHVAGYSLDGKCRGTEMVYQALCTHLGLPVRRKLGQFLPEPAWRKVSLGQADDIREVTRHLVTACHDIRRDDRALRAALGEAERLPAGEFDRLRKQYPVRRSFGRTRLELKGPSKSLAVKLEALGFRVKPD</sequence>
<reference evidence="9" key="1">
    <citation type="submission" date="2024-05" db="EMBL/GenBank/DDBJ databases">
        <title>Genome sequencing of novel strain.</title>
        <authorList>
            <person name="Ganbat D."/>
            <person name="Ganbat S."/>
            <person name="Lee S.-J."/>
        </authorList>
    </citation>
    <scope>NUCLEOTIDE SEQUENCE</scope>
    <source>
        <strain evidence="9">SMD15-11</strain>
    </source>
</reference>
<evidence type="ECO:0000256" key="3">
    <source>
        <dbReference type="ARBA" id="ARBA00023027"/>
    </source>
</evidence>
<feature type="active site" evidence="5">
    <location>
        <position position="251"/>
    </location>
</feature>
<dbReference type="KEGG" id="tcd:AAIA72_05180"/>
<dbReference type="AlphaFoldDB" id="A0AB39UZY8"/>
<evidence type="ECO:0000259" key="8">
    <source>
        <dbReference type="Pfam" id="PF11890"/>
    </source>
</evidence>
<dbReference type="GO" id="GO:0051287">
    <property type="term" value="F:NAD binding"/>
    <property type="evidence" value="ECO:0007669"/>
    <property type="project" value="InterPro"/>
</dbReference>
<feature type="binding site" evidence="5">
    <location>
        <position position="62"/>
    </location>
    <ligand>
        <name>substrate</name>
    </ligand>
</feature>
<dbReference type="InterPro" id="IPR029753">
    <property type="entry name" value="D-isomer_DH_CS"/>
</dbReference>
<dbReference type="EC" id="1.1.1.290" evidence="5"/>
<dbReference type="RefSeq" id="WP_369602360.1">
    <property type="nucleotide sequence ID" value="NZ_CP154858.1"/>
</dbReference>
<dbReference type="InterPro" id="IPR050418">
    <property type="entry name" value="D-iso_2-hydroxyacid_DH_PdxB"/>
</dbReference>
<comment type="caution">
    <text evidence="5">Lacks conserved residue(s) required for the propagation of feature annotation.</text>
</comment>
<dbReference type="HAMAP" id="MF_01825">
    <property type="entry name" value="PdxB"/>
    <property type="match status" value="1"/>
</dbReference>
<accession>A0AB39UZY8</accession>
<dbReference type="InterPro" id="IPR036291">
    <property type="entry name" value="NAD(P)-bd_dom_sf"/>
</dbReference>
<comment type="subunit">
    <text evidence="5">Homodimer.</text>
</comment>
<evidence type="ECO:0000313" key="9">
    <source>
        <dbReference type="EMBL" id="XDT73366.1"/>
    </source>
</evidence>
<dbReference type="GO" id="GO:0033711">
    <property type="term" value="F:4-phosphoerythronate dehydrogenase activity"/>
    <property type="evidence" value="ECO:0007669"/>
    <property type="project" value="UniProtKB-EC"/>
</dbReference>
<comment type="function">
    <text evidence="5">Catalyzes the oxidation of erythronate-4-phosphate to 3-hydroxy-2-oxo-4-phosphonooxybutanoate.</text>
</comment>
<feature type="domain" description="Erythronate-4-phosphate dehydrogenase dimerisation" evidence="8">
    <location>
        <begin position="303"/>
        <end position="391"/>
    </location>
</feature>
<organism evidence="9">
    <name type="scientific">Thermohahella caldifontis</name>
    <dbReference type="NCBI Taxonomy" id="3142973"/>
    <lineage>
        <taxon>Bacteria</taxon>
        <taxon>Pseudomonadati</taxon>
        <taxon>Pseudomonadota</taxon>
        <taxon>Gammaproteobacteria</taxon>
        <taxon>Oceanospirillales</taxon>
        <taxon>Hahellaceae</taxon>
        <taxon>Thermohahella</taxon>
    </lineage>
</organism>
<feature type="binding site" evidence="5">
    <location>
        <position position="246"/>
    </location>
    <ligand>
        <name>NAD(+)</name>
        <dbReference type="ChEBI" id="CHEBI:57540"/>
    </ligand>
</feature>
<evidence type="ECO:0000256" key="1">
    <source>
        <dbReference type="ARBA" id="ARBA00022490"/>
    </source>
</evidence>
<dbReference type="PANTHER" id="PTHR43761:SF1">
    <property type="entry name" value="D-ISOMER SPECIFIC 2-HYDROXYACID DEHYDROGENASE CATALYTIC DOMAIN-CONTAINING PROTEIN-RELATED"/>
    <property type="match status" value="1"/>
</dbReference>
<feature type="binding site" evidence="5">
    <location>
        <position position="83"/>
    </location>
    <ligand>
        <name>substrate</name>
    </ligand>
</feature>
<feature type="binding site" evidence="5">
    <location>
        <position position="163"/>
    </location>
    <ligand>
        <name>NAD(+)</name>
        <dbReference type="ChEBI" id="CHEBI:57540"/>
    </ligand>
</feature>
<feature type="binding site" evidence="5">
    <location>
        <position position="272"/>
    </location>
    <ligand>
        <name>substrate</name>
    </ligand>
</feature>
<dbReference type="InterPro" id="IPR020921">
    <property type="entry name" value="Erythronate-4-P_DHase"/>
</dbReference>
<dbReference type="Gene3D" id="3.40.50.720">
    <property type="entry name" value="NAD(P)-binding Rossmann-like Domain"/>
    <property type="match status" value="2"/>
</dbReference>
<proteinExistence type="inferred from homology"/>
<keyword evidence="2 5" id="KW-0560">Oxidoreductase</keyword>
<protein>
    <recommendedName>
        <fullName evidence="5">Erythronate-4-phosphate dehydrogenase</fullName>
        <ecNumber evidence="5">1.1.1.290</ecNumber>
    </recommendedName>
</protein>
<feature type="domain" description="D-isomer specific 2-hydroxyacid dehydrogenase NAD-binding" evidence="7">
    <location>
        <begin position="131"/>
        <end position="270"/>
    </location>
</feature>
<comment type="similarity">
    <text evidence="5">Belongs to the D-isomer specific 2-hydroxyacid dehydrogenase family. PdxB subfamily.</text>
</comment>
<dbReference type="PANTHER" id="PTHR43761">
    <property type="entry name" value="D-ISOMER SPECIFIC 2-HYDROXYACID DEHYDROGENASE FAMILY PROTEIN (AFU_ORTHOLOGUE AFUA_1G13630)"/>
    <property type="match status" value="1"/>
</dbReference>
<keyword evidence="3 5" id="KW-0520">NAD</keyword>